<accession>A0A146KUR2</accession>
<dbReference type="Pfam" id="PF14953">
    <property type="entry name" value="DUF4504"/>
    <property type="match status" value="1"/>
</dbReference>
<evidence type="ECO:0000256" key="1">
    <source>
        <dbReference type="ARBA" id="ARBA00007065"/>
    </source>
</evidence>
<gene>
    <name evidence="2" type="ORF">g.62580</name>
</gene>
<proteinExistence type="inferred from homology"/>
<organism evidence="2">
    <name type="scientific">Lygus hesperus</name>
    <name type="common">Western plant bug</name>
    <dbReference type="NCBI Taxonomy" id="30085"/>
    <lineage>
        <taxon>Eukaryota</taxon>
        <taxon>Metazoa</taxon>
        <taxon>Ecdysozoa</taxon>
        <taxon>Arthropoda</taxon>
        <taxon>Hexapoda</taxon>
        <taxon>Insecta</taxon>
        <taxon>Pterygota</taxon>
        <taxon>Neoptera</taxon>
        <taxon>Paraneoptera</taxon>
        <taxon>Hemiptera</taxon>
        <taxon>Heteroptera</taxon>
        <taxon>Panheteroptera</taxon>
        <taxon>Cimicomorpha</taxon>
        <taxon>Miridae</taxon>
        <taxon>Mirini</taxon>
        <taxon>Lygus</taxon>
    </lineage>
</organism>
<sequence>MASVFELFTDSVNDVCHLFGHRSKSFRHYKEIFVNLKLVQRSLKPGYLWDRSPFLTEPAIHHLIRELIAKGLFENLDVMVLHQDVFVFNKNALLRLLTDPENHFKFFNIGSSNGDANLENECLHGVKNMLSQVTGIVEHFEPASGILTVPARDDWSIPCLYGVLLGYPTVTYLAPSRTHHCLDSLPLINCKVRVMYPGFINPIELYSFSYVSEETFEAHVKQWLVNLKLQGSGFCELTSETHQIHCSSITL</sequence>
<comment type="similarity">
    <text evidence="1">Belongs to the UPF0739 family.</text>
</comment>
<dbReference type="PANTHER" id="PTHR31366">
    <property type="entry name" value="UPF0739 PROTEIN C1ORF74"/>
    <property type="match status" value="1"/>
</dbReference>
<name>A0A146KUR2_LYGHE</name>
<evidence type="ECO:0000313" key="2">
    <source>
        <dbReference type="EMBL" id="JAQ00231.1"/>
    </source>
</evidence>
<protein>
    <submittedName>
        <fullName evidence="2">Uncharacterized protein</fullName>
    </submittedName>
</protein>
<dbReference type="AlphaFoldDB" id="A0A146KUR2"/>
<dbReference type="PANTHER" id="PTHR31366:SF2">
    <property type="entry name" value="UPF0739 PROTEIN C1ORF74"/>
    <property type="match status" value="1"/>
</dbReference>
<reference evidence="2" key="1">
    <citation type="journal article" date="2016" name="Gigascience">
        <title>De novo construction of an expanded transcriptome assembly for the western tarnished plant bug, Lygus hesperus.</title>
        <authorList>
            <person name="Tassone E.E."/>
            <person name="Geib S.M."/>
            <person name="Hall B."/>
            <person name="Fabrick J.A."/>
            <person name="Brent C.S."/>
            <person name="Hull J.J."/>
        </authorList>
    </citation>
    <scope>NUCLEOTIDE SEQUENCE</scope>
</reference>
<dbReference type="InterPro" id="IPR027850">
    <property type="entry name" value="DUF4504"/>
</dbReference>
<dbReference type="EMBL" id="GDHC01018398">
    <property type="protein sequence ID" value="JAQ00231.1"/>
    <property type="molecule type" value="Transcribed_RNA"/>
</dbReference>